<reference evidence="2 4" key="1">
    <citation type="journal article" date="2016" name="DNA Res.">
        <title>The complete genome sequencing of Prevotella intermedia strain OMA14 and a subsequent fine-scale, intra-species genomic comparison reveal an unusual amplification of conjugative and mobile transposons and identify a novel Prevotella-lineage-specific repeat.</title>
        <authorList>
            <person name="Naito M."/>
            <person name="Ogura Y."/>
            <person name="Itoh T."/>
            <person name="Shoji M."/>
            <person name="Okamoto M."/>
            <person name="Hayashi T."/>
            <person name="Nakayama K."/>
        </authorList>
    </citation>
    <scope>NUCLEOTIDE SEQUENCE [LARGE SCALE GENOMIC DNA]</scope>
    <source>
        <strain evidence="2 4">OMA14</strain>
    </source>
</reference>
<dbReference type="InterPro" id="IPR012337">
    <property type="entry name" value="RNaseH-like_sf"/>
</dbReference>
<evidence type="ECO:0000313" key="3">
    <source>
        <dbReference type="EMBL" id="BAU19291.1"/>
    </source>
</evidence>
<gene>
    <name evidence="2" type="ORF">PIOMA14_I_0150</name>
    <name evidence="3" type="ORF">PIOMA14_II_0787</name>
</gene>
<evidence type="ECO:0000313" key="2">
    <source>
        <dbReference type="EMBL" id="BAU16659.1"/>
    </source>
</evidence>
<accession>A0A0S3UGM6</accession>
<dbReference type="InterPro" id="IPR036397">
    <property type="entry name" value="RNaseH_sf"/>
</dbReference>
<proteinExistence type="predicted"/>
<sequence length="697" mass="81483">MEYYNKMLCVTEAELINGSDPVMKKGTLKSNLFRKNIFCVCRGGGEGRCALYSFDSMPKKYRERFMEKYGNPEDVLREREMRKTVKYDESARTFFEEYEYFKNGEYTTLDKELIAEYTTNASVLGELVRMKMERKAMMASLNARATDVWEMVLQNSEELRERYHHTLPASLSRLKARICAFQKDGYESVVSKKLGNVNTIKITAEGRDVLVALKRSHTPRYTDEQLFAKYNEIAVFRRWKQLKSVRSMQAWLYSPKIEQLWCDAVHGEQVARQRFGRKQSTILPTRRDSLWYGDGTKLNLYYRDGKTVKTINVYEVVDGFSEVLLGYHISESENFEAQYGAFRMAVQRSGHKPYEIVHDNQGGHNKLNRQGKKNTGDEKEKGFLDRLCHIHRPTMPYNGESKTIESIFGRFQQQVLARYFNFTGQNVTAKKLTSRPNMEMVAANRDKLPTYQELCELYAQCRKEWNEAKHPKHDSSRMALYEGSVNEDTPAVGKYEMQDMFWIMSDKPVTFTDSGIKMTIDKKHYHWEVVTVDENGVQIPDREWRRLHTWEKFYVQYDPMDMTTVNLYSIDRAKKLHFCTVAKPYMQIHRAMQDQSAEEKARIHADIERGKQERIERVVAGRTIAKRHGTDPEQNGLNYPKLKGLTAEQQQQAVDRISRLEGDNYAEVVELGQHTKKLSNIGWEEVLYDERKTADKL</sequence>
<evidence type="ECO:0008006" key="5">
    <source>
        <dbReference type="Google" id="ProtNLM"/>
    </source>
</evidence>
<dbReference type="Proteomes" id="UP000217431">
    <property type="component" value="Chromosome II"/>
</dbReference>
<name>A0A0S3UGM6_PREIN</name>
<protein>
    <recommendedName>
        <fullName evidence="5">Kinase</fullName>
    </recommendedName>
</protein>
<dbReference type="SUPFAM" id="SSF53098">
    <property type="entry name" value="Ribonuclease H-like"/>
    <property type="match status" value="1"/>
</dbReference>
<dbReference type="EMBL" id="AP014597">
    <property type="protein sequence ID" value="BAU16659.1"/>
    <property type="molecule type" value="Genomic_DNA"/>
</dbReference>
<dbReference type="Proteomes" id="UP000217431">
    <property type="component" value="Chromosome I"/>
</dbReference>
<dbReference type="GO" id="GO:0003676">
    <property type="term" value="F:nucleic acid binding"/>
    <property type="evidence" value="ECO:0007669"/>
    <property type="project" value="InterPro"/>
</dbReference>
<dbReference type="Gene3D" id="3.30.420.10">
    <property type="entry name" value="Ribonuclease H-like superfamily/Ribonuclease H"/>
    <property type="match status" value="1"/>
</dbReference>
<dbReference type="RefSeq" id="WP_096404811.1">
    <property type="nucleotide sequence ID" value="NZ_AP014597.1"/>
</dbReference>
<feature type="region of interest" description="Disordered" evidence="1">
    <location>
        <begin position="357"/>
        <end position="378"/>
    </location>
</feature>
<dbReference type="EMBL" id="AP014598">
    <property type="protein sequence ID" value="BAU19291.1"/>
    <property type="molecule type" value="Genomic_DNA"/>
</dbReference>
<dbReference type="AlphaFoldDB" id="A0A0S3UGM6"/>
<organism evidence="2 4">
    <name type="scientific">Prevotella intermedia</name>
    <dbReference type="NCBI Taxonomy" id="28131"/>
    <lineage>
        <taxon>Bacteria</taxon>
        <taxon>Pseudomonadati</taxon>
        <taxon>Bacteroidota</taxon>
        <taxon>Bacteroidia</taxon>
        <taxon>Bacteroidales</taxon>
        <taxon>Prevotellaceae</taxon>
        <taxon>Prevotella</taxon>
    </lineage>
</organism>
<evidence type="ECO:0000313" key="4">
    <source>
        <dbReference type="Proteomes" id="UP000217431"/>
    </source>
</evidence>
<evidence type="ECO:0000256" key="1">
    <source>
        <dbReference type="SAM" id="MobiDB-lite"/>
    </source>
</evidence>